<keyword evidence="2" id="KW-1185">Reference proteome</keyword>
<evidence type="ECO:0000313" key="2">
    <source>
        <dbReference type="Proteomes" id="UP000838412"/>
    </source>
</evidence>
<reference evidence="1" key="1">
    <citation type="submission" date="2022-01" db="EMBL/GenBank/DDBJ databases">
        <authorList>
            <person name="Braso-Vives M."/>
        </authorList>
    </citation>
    <scope>NUCLEOTIDE SEQUENCE</scope>
</reference>
<sequence length="119" mass="14309">MDNTMRDVKEWVVQPVCTNNDTEGWHRDIKKRTSSCHLGFCLLIHLMKVRADFVHLQVQRVSYKTLERYHRKMYREVQGKILKFWKEYNHITADESLYSLCTNRTLGLRVSDLQLHGLW</sequence>
<name>A0A8J9ZXJ7_BRALA</name>
<organism evidence="1 2">
    <name type="scientific">Branchiostoma lanceolatum</name>
    <name type="common">Common lancelet</name>
    <name type="synonym">Amphioxus lanceolatum</name>
    <dbReference type="NCBI Taxonomy" id="7740"/>
    <lineage>
        <taxon>Eukaryota</taxon>
        <taxon>Metazoa</taxon>
        <taxon>Chordata</taxon>
        <taxon>Cephalochordata</taxon>
        <taxon>Leptocardii</taxon>
        <taxon>Amphioxiformes</taxon>
        <taxon>Branchiostomatidae</taxon>
        <taxon>Branchiostoma</taxon>
    </lineage>
</organism>
<protein>
    <submittedName>
        <fullName evidence="1">Hypp2853 protein</fullName>
    </submittedName>
</protein>
<evidence type="ECO:0000313" key="1">
    <source>
        <dbReference type="EMBL" id="CAH1264077.1"/>
    </source>
</evidence>
<accession>A0A8J9ZXJ7</accession>
<dbReference type="EMBL" id="OV696689">
    <property type="protein sequence ID" value="CAH1264077.1"/>
    <property type="molecule type" value="Genomic_DNA"/>
</dbReference>
<dbReference type="OrthoDB" id="10012778at2759"/>
<dbReference type="Proteomes" id="UP000838412">
    <property type="component" value="Chromosome 4"/>
</dbReference>
<proteinExistence type="predicted"/>
<dbReference type="AlphaFoldDB" id="A0A8J9ZXJ7"/>
<gene>
    <name evidence="1" type="primary">Hypp2853</name>
    <name evidence="1" type="ORF">BLAG_LOCUS18568</name>
</gene>